<dbReference type="InterPro" id="IPR000715">
    <property type="entry name" value="Glycosyl_transferase_4"/>
</dbReference>
<evidence type="ECO:0000256" key="5">
    <source>
        <dbReference type="ARBA" id="ARBA00022989"/>
    </source>
</evidence>
<keyword evidence="10" id="KW-1185">Reference proteome</keyword>
<keyword evidence="3 9" id="KW-0808">Transferase</keyword>
<gene>
    <name evidence="9" type="ORF">NITINOP_3093</name>
</gene>
<dbReference type="PANTHER" id="PTHR22926">
    <property type="entry name" value="PHOSPHO-N-ACETYLMURAMOYL-PENTAPEPTIDE-TRANSFERASE"/>
    <property type="match status" value="1"/>
</dbReference>
<evidence type="ECO:0000256" key="2">
    <source>
        <dbReference type="ARBA" id="ARBA00022475"/>
    </source>
</evidence>
<dbReference type="Pfam" id="PF00953">
    <property type="entry name" value="Glycos_transf_4"/>
    <property type="match status" value="1"/>
</dbReference>
<accession>A0A0S4KUG7</accession>
<organism evidence="9 10">
    <name type="scientific">Candidatus Nitrospira inopinata</name>
    <dbReference type="NCBI Taxonomy" id="1715989"/>
    <lineage>
        <taxon>Bacteria</taxon>
        <taxon>Pseudomonadati</taxon>
        <taxon>Nitrospirota</taxon>
        <taxon>Nitrospiria</taxon>
        <taxon>Nitrospirales</taxon>
        <taxon>Nitrospiraceae</taxon>
        <taxon>Nitrospira</taxon>
    </lineage>
</organism>
<keyword evidence="6 8" id="KW-0472">Membrane</keyword>
<proteinExistence type="predicted"/>
<keyword evidence="7" id="KW-0460">Magnesium</keyword>
<dbReference type="GO" id="GO:0071555">
    <property type="term" value="P:cell wall organization"/>
    <property type="evidence" value="ECO:0007669"/>
    <property type="project" value="TreeGrafter"/>
</dbReference>
<dbReference type="KEGG" id="nio:NITINOP_3093"/>
<evidence type="ECO:0000256" key="8">
    <source>
        <dbReference type="SAM" id="Phobius"/>
    </source>
</evidence>
<evidence type="ECO:0000256" key="7">
    <source>
        <dbReference type="PIRSR" id="PIRSR600715-1"/>
    </source>
</evidence>
<feature type="transmembrane region" description="Helical" evidence="8">
    <location>
        <begin position="173"/>
        <end position="190"/>
    </location>
</feature>
<keyword evidence="5 8" id="KW-1133">Transmembrane helix</keyword>
<dbReference type="GO" id="GO:0016780">
    <property type="term" value="F:phosphotransferase activity, for other substituted phosphate groups"/>
    <property type="evidence" value="ECO:0007669"/>
    <property type="project" value="InterPro"/>
</dbReference>
<name>A0A0S4KUG7_9BACT</name>
<sequence length="337" mass="36010">MSMDSLPSYVYLAPAVSFVSTWMVVVWLLRRFSDRILDHPNERSLHRQPVPRTGGIGVAAGIAVSALSVSPSEWWPLWVGAVVLVVVSFVDDLVGLPVIGRLIVHLLAAGGLVGWFLVDDLGWAGAAFAIIGVAWMVNLYNFMDGMDGLAGGMTLFGFGFLAMAAWVAGDHSLMLVSLSIAAAAGAFLWFNFHPARIFLGDAGSTTLGFLAAGLGLIGWKNGSWSLGVPLLVFSPFIVDASVTLARRLLRGEKVWQAHRSHYYQRLALAGWGHRKTASVEYGLMILCGLSALACQSASGPLCFVIIGAVAVLYLAAAWLVTMVEHKAARRGAVVGWS</sequence>
<comment type="subcellular location">
    <subcellularLocation>
        <location evidence="1">Cell membrane</location>
        <topology evidence="1">Multi-pass membrane protein</topology>
    </subcellularLocation>
</comment>
<evidence type="ECO:0000256" key="1">
    <source>
        <dbReference type="ARBA" id="ARBA00004651"/>
    </source>
</evidence>
<feature type="transmembrane region" description="Helical" evidence="8">
    <location>
        <begin position="197"/>
        <end position="218"/>
    </location>
</feature>
<evidence type="ECO:0000313" key="9">
    <source>
        <dbReference type="EMBL" id="CUQ68065.1"/>
    </source>
</evidence>
<dbReference type="GO" id="GO:0005886">
    <property type="term" value="C:plasma membrane"/>
    <property type="evidence" value="ECO:0007669"/>
    <property type="project" value="UniProtKB-SubCell"/>
</dbReference>
<protein>
    <submittedName>
        <fullName evidence="9">Glycosyl transferase family protein</fullName>
    </submittedName>
</protein>
<evidence type="ECO:0000256" key="6">
    <source>
        <dbReference type="ARBA" id="ARBA00023136"/>
    </source>
</evidence>
<dbReference type="GO" id="GO:0044038">
    <property type="term" value="P:cell wall macromolecule biosynthetic process"/>
    <property type="evidence" value="ECO:0007669"/>
    <property type="project" value="TreeGrafter"/>
</dbReference>
<feature type="transmembrane region" description="Helical" evidence="8">
    <location>
        <begin position="98"/>
        <end position="117"/>
    </location>
</feature>
<dbReference type="PANTHER" id="PTHR22926:SF3">
    <property type="entry name" value="UNDECAPRENYL-PHOSPHATE ALPHA-N-ACETYLGLUCOSAMINYL 1-PHOSPHATE TRANSFERASE"/>
    <property type="match status" value="1"/>
</dbReference>
<feature type="binding site" evidence="7">
    <location>
        <position position="201"/>
    </location>
    <ligand>
        <name>Mg(2+)</name>
        <dbReference type="ChEBI" id="CHEBI:18420"/>
    </ligand>
</feature>
<dbReference type="OrthoDB" id="9803238at2"/>
<reference evidence="10" key="1">
    <citation type="submission" date="2015-09" db="EMBL/GenBank/DDBJ databases">
        <authorList>
            <person name="Daims H."/>
        </authorList>
    </citation>
    <scope>NUCLEOTIDE SEQUENCE [LARGE SCALE GENOMIC DNA]</scope>
</reference>
<feature type="transmembrane region" description="Helical" evidence="8">
    <location>
        <begin position="123"/>
        <end position="142"/>
    </location>
</feature>
<feature type="transmembrane region" description="Helical" evidence="8">
    <location>
        <begin position="75"/>
        <end position="91"/>
    </location>
</feature>
<feature type="transmembrane region" description="Helical" evidence="8">
    <location>
        <begin position="149"/>
        <end position="167"/>
    </location>
</feature>
<dbReference type="GO" id="GO:0046872">
    <property type="term" value="F:metal ion binding"/>
    <property type="evidence" value="ECO:0007669"/>
    <property type="project" value="UniProtKB-KW"/>
</dbReference>
<keyword evidence="4 8" id="KW-0812">Transmembrane</keyword>
<dbReference type="EMBL" id="LN885086">
    <property type="protein sequence ID" value="CUQ68065.1"/>
    <property type="molecule type" value="Genomic_DNA"/>
</dbReference>
<comment type="cofactor">
    <cofactor evidence="7">
        <name>Mg(2+)</name>
        <dbReference type="ChEBI" id="CHEBI:18420"/>
    </cofactor>
</comment>
<keyword evidence="7" id="KW-0479">Metal-binding</keyword>
<dbReference type="STRING" id="1715989.NITINOP_3093"/>
<feature type="transmembrane region" description="Helical" evidence="8">
    <location>
        <begin position="304"/>
        <end position="323"/>
    </location>
</feature>
<evidence type="ECO:0000256" key="4">
    <source>
        <dbReference type="ARBA" id="ARBA00022692"/>
    </source>
</evidence>
<feature type="transmembrane region" description="Helical" evidence="8">
    <location>
        <begin position="6"/>
        <end position="29"/>
    </location>
</feature>
<feature type="transmembrane region" description="Helical" evidence="8">
    <location>
        <begin position="224"/>
        <end position="245"/>
    </location>
</feature>
<evidence type="ECO:0000313" key="10">
    <source>
        <dbReference type="Proteomes" id="UP000066284"/>
    </source>
</evidence>
<dbReference type="CDD" id="cd06854">
    <property type="entry name" value="GT_WbpL_WbcO_like"/>
    <property type="match status" value="1"/>
</dbReference>
<dbReference type="AlphaFoldDB" id="A0A0S4KUG7"/>
<feature type="transmembrane region" description="Helical" evidence="8">
    <location>
        <begin position="50"/>
        <end position="69"/>
    </location>
</feature>
<dbReference type="GO" id="GO:0009103">
    <property type="term" value="P:lipopolysaccharide biosynthetic process"/>
    <property type="evidence" value="ECO:0007669"/>
    <property type="project" value="TreeGrafter"/>
</dbReference>
<evidence type="ECO:0000256" key="3">
    <source>
        <dbReference type="ARBA" id="ARBA00022679"/>
    </source>
</evidence>
<dbReference type="Proteomes" id="UP000066284">
    <property type="component" value="Chromosome 1"/>
</dbReference>
<keyword evidence="2" id="KW-1003">Cell membrane</keyword>
<feature type="binding site" evidence="7">
    <location>
        <position position="141"/>
    </location>
    <ligand>
        <name>Mg(2+)</name>
        <dbReference type="ChEBI" id="CHEBI:18420"/>
    </ligand>
</feature>